<dbReference type="EMBL" id="JAAPAO010000211">
    <property type="protein sequence ID" value="KAF4667453.1"/>
    <property type="molecule type" value="Genomic_DNA"/>
</dbReference>
<dbReference type="OrthoDB" id="10406297at2759"/>
<evidence type="ECO:0000313" key="3">
    <source>
        <dbReference type="EMBL" id="KAF4667453.1"/>
    </source>
</evidence>
<feature type="region of interest" description="Disordered" evidence="2">
    <location>
        <begin position="638"/>
        <end position="699"/>
    </location>
</feature>
<organism evidence="3 4">
    <name type="scientific">Perkinsus chesapeaki</name>
    <name type="common">Clam parasite</name>
    <name type="synonym">Perkinsus andrewsi</name>
    <dbReference type="NCBI Taxonomy" id="330153"/>
    <lineage>
        <taxon>Eukaryota</taxon>
        <taxon>Sar</taxon>
        <taxon>Alveolata</taxon>
        <taxon>Perkinsozoa</taxon>
        <taxon>Perkinsea</taxon>
        <taxon>Perkinsida</taxon>
        <taxon>Perkinsidae</taxon>
        <taxon>Perkinsus</taxon>
    </lineage>
</organism>
<accession>A0A7J6M7A1</accession>
<dbReference type="Proteomes" id="UP000591131">
    <property type="component" value="Unassembled WGS sequence"/>
</dbReference>
<keyword evidence="1" id="KW-0175">Coiled coil</keyword>
<dbReference type="AlphaFoldDB" id="A0A7J6M7A1"/>
<comment type="caution">
    <text evidence="3">The sequence shown here is derived from an EMBL/GenBank/DDBJ whole genome shotgun (WGS) entry which is preliminary data.</text>
</comment>
<evidence type="ECO:0000256" key="1">
    <source>
        <dbReference type="SAM" id="Coils"/>
    </source>
</evidence>
<protein>
    <submittedName>
        <fullName evidence="3">Uncharacterized protein</fullName>
    </submittedName>
</protein>
<keyword evidence="4" id="KW-1185">Reference proteome</keyword>
<feature type="coiled-coil region" evidence="1">
    <location>
        <begin position="232"/>
        <end position="503"/>
    </location>
</feature>
<reference evidence="3 4" key="1">
    <citation type="submission" date="2020-04" db="EMBL/GenBank/DDBJ databases">
        <title>Perkinsus chesapeaki whole genome sequence.</title>
        <authorList>
            <person name="Bogema D.R."/>
        </authorList>
    </citation>
    <scope>NUCLEOTIDE SEQUENCE [LARGE SCALE GENOMIC DNA]</scope>
    <source>
        <strain evidence="3">ATCC PRA-425</strain>
    </source>
</reference>
<feature type="compositionally biased region" description="Basic and acidic residues" evidence="2">
    <location>
        <begin position="668"/>
        <end position="689"/>
    </location>
</feature>
<evidence type="ECO:0000256" key="2">
    <source>
        <dbReference type="SAM" id="MobiDB-lite"/>
    </source>
</evidence>
<name>A0A7J6M7A1_PERCH</name>
<feature type="compositionally biased region" description="Basic residues" evidence="2">
    <location>
        <begin position="638"/>
        <end position="648"/>
    </location>
</feature>
<proteinExistence type="predicted"/>
<evidence type="ECO:0000313" key="4">
    <source>
        <dbReference type="Proteomes" id="UP000591131"/>
    </source>
</evidence>
<gene>
    <name evidence="3" type="ORF">FOL47_003585</name>
</gene>
<feature type="coiled-coil region" evidence="1">
    <location>
        <begin position="133"/>
        <end position="203"/>
    </location>
</feature>
<sequence>MPIKDECGDGIEYAHLLGQLEERQRQLAEASETVDLFKNKLDKLRAYNDGVVGENALLQQKLLELEEQLVNTQNELERAFQEQRTSREQWRSQLEAQTDEIRRLHKLITTQEDVDAEKFKMASDLENEYNRKLSAMESKLASNRKKCGELQRELDQEKIRSAMERQDADAALRKAREDIKGEEEIMQRRLAEAETEVKRYAEQVAQIPKLKAQIMDMGAKMKEGSTLVASLKEQHEETVSGLQARIDAQRMEILSKGKEARDALAEKAKADKVNASLTEESARRAREIERLEASAAAMRRGHAEEKKALEKDAERRLAGLQSKLTAQEGCVERLEKELDRKCQECCEHVNRAAEQVREAERKVEDIQGKFDEEMARVTLAHEAEVCELHRRLAGMNTACTEAKQTVGELEAALRSLDDRSHREVAEKEDKAVVMASTLEQMKAQLRTAEDRAAEFEQMARDYNMLQSKHRETLAHLTNTVEKLEERERSIAALKAELKDMNRAHEYEKHKAIEDADQWAQEAQQTRIELLEMSRHSQAVAEELRRTRSYAKKLQTKNKQKIKDAHTKVSSTNDKLKQLVRLQGHIEKRASESNVSYEQRIAELRPLVPVVWIFTLSASNGYNLYPDPTLPDVHFRHTTMRSARHHSSKRDKDSEGHRKPYSAGGAQQEETKENGSDAATKELDVADLERPQLWPADQAT</sequence>
<feature type="coiled-coil region" evidence="1">
    <location>
        <begin position="13"/>
        <end position="107"/>
    </location>
</feature>